<dbReference type="PANTHER" id="PTHR21261:SF2">
    <property type="entry name" value="GH04238P-RELATED"/>
    <property type="match status" value="1"/>
</dbReference>
<keyword evidence="3" id="KW-1185">Reference proteome</keyword>
<name>A0A653CTH1_CALMS</name>
<proteinExistence type="predicted"/>
<dbReference type="Proteomes" id="UP000410492">
    <property type="component" value="Unassembled WGS sequence"/>
</dbReference>
<dbReference type="Gene3D" id="2.60.40.10">
    <property type="entry name" value="Immunoglobulins"/>
    <property type="match status" value="1"/>
</dbReference>
<evidence type="ECO:0008006" key="4">
    <source>
        <dbReference type="Google" id="ProtNLM"/>
    </source>
</evidence>
<sequence length="268" mass="30759">MPLTVFAWFFITFEVWVQVTGIQINYIKVPMAVKNDSKSAIVLDCDYSLRPDDTYLVVKWYLNDDLVYQWTPPQAPQSFGPLKNKVDLKYRASGDQNSMYRAMKIFNPTTEIAGEYKCFVSTFTDEDFSMKNMIVFVPESAMEITQTSYDHSVNFTCAATEVYPTPKLFMYKDFRDDHHNGKNRLQTVHWDISKTNGGRYNVYIVATERTANLKPGTLIGCELRIPGTGYVKIKSHLFYPVAFGNGGYPGLRHQILLSLFSFVSFFVL</sequence>
<evidence type="ECO:0000313" key="3">
    <source>
        <dbReference type="Proteomes" id="UP000410492"/>
    </source>
</evidence>
<dbReference type="InterPro" id="IPR036179">
    <property type="entry name" value="Ig-like_dom_sf"/>
</dbReference>
<dbReference type="SUPFAM" id="SSF48726">
    <property type="entry name" value="Immunoglobulin"/>
    <property type="match status" value="1"/>
</dbReference>
<evidence type="ECO:0000256" key="1">
    <source>
        <dbReference type="SAM" id="SignalP"/>
    </source>
</evidence>
<feature type="signal peptide" evidence="1">
    <location>
        <begin position="1"/>
        <end position="21"/>
    </location>
</feature>
<keyword evidence="1" id="KW-0732">Signal</keyword>
<accession>A0A653CTH1</accession>
<dbReference type="InterPro" id="IPR013783">
    <property type="entry name" value="Ig-like_fold"/>
</dbReference>
<dbReference type="PANTHER" id="PTHR21261">
    <property type="entry name" value="BEAT PROTEIN"/>
    <property type="match status" value="1"/>
</dbReference>
<feature type="chain" id="PRO_5024923971" description="Ig-like domain-containing protein" evidence="1">
    <location>
        <begin position="22"/>
        <end position="268"/>
    </location>
</feature>
<evidence type="ECO:0000313" key="2">
    <source>
        <dbReference type="EMBL" id="VEN50989.1"/>
    </source>
</evidence>
<dbReference type="EMBL" id="CAACVG010008764">
    <property type="protein sequence ID" value="VEN50989.1"/>
    <property type="molecule type" value="Genomic_DNA"/>
</dbReference>
<dbReference type="AlphaFoldDB" id="A0A653CTH1"/>
<dbReference type="OrthoDB" id="6478865at2759"/>
<reference evidence="2 3" key="1">
    <citation type="submission" date="2019-01" db="EMBL/GenBank/DDBJ databases">
        <authorList>
            <person name="Sayadi A."/>
        </authorList>
    </citation>
    <scope>NUCLEOTIDE SEQUENCE [LARGE SCALE GENOMIC DNA]</scope>
</reference>
<protein>
    <recommendedName>
        <fullName evidence="4">Ig-like domain-containing protein</fullName>
    </recommendedName>
</protein>
<gene>
    <name evidence="2" type="ORF">CALMAC_LOCUS11579</name>
</gene>
<organism evidence="2 3">
    <name type="scientific">Callosobruchus maculatus</name>
    <name type="common">Southern cowpea weevil</name>
    <name type="synonym">Pulse bruchid</name>
    <dbReference type="NCBI Taxonomy" id="64391"/>
    <lineage>
        <taxon>Eukaryota</taxon>
        <taxon>Metazoa</taxon>
        <taxon>Ecdysozoa</taxon>
        <taxon>Arthropoda</taxon>
        <taxon>Hexapoda</taxon>
        <taxon>Insecta</taxon>
        <taxon>Pterygota</taxon>
        <taxon>Neoptera</taxon>
        <taxon>Endopterygota</taxon>
        <taxon>Coleoptera</taxon>
        <taxon>Polyphaga</taxon>
        <taxon>Cucujiformia</taxon>
        <taxon>Chrysomeloidea</taxon>
        <taxon>Chrysomelidae</taxon>
        <taxon>Bruchinae</taxon>
        <taxon>Bruchini</taxon>
        <taxon>Callosobruchus</taxon>
    </lineage>
</organism>